<keyword evidence="3" id="KW-1185">Reference proteome</keyword>
<dbReference type="AlphaFoldDB" id="A0A1X6WRY9"/>
<dbReference type="GO" id="GO:0016747">
    <property type="term" value="F:acyltransferase activity, transferring groups other than amino-acyl groups"/>
    <property type="evidence" value="ECO:0007669"/>
    <property type="project" value="InterPro"/>
</dbReference>
<sequence length="101" mass="11366">MNWNQVGLSVDELKNMAMGSWYSLYVYDDLTLIGTGRIISDGIITGLICGVGVYPSYQNQGIGKEIIKNLIIECEKNKVFPQLMCTKSLIPFYKSIGFEEF</sequence>
<dbReference type="InterPro" id="IPR016181">
    <property type="entry name" value="Acyl_CoA_acyltransferase"/>
</dbReference>
<name>A0A1X6WRY9_9ENTE</name>
<dbReference type="RefSeq" id="WP_206967739.1">
    <property type="nucleotide sequence ID" value="NZ_FWFD01000018.1"/>
</dbReference>
<keyword evidence="2" id="KW-0808">Transferase</keyword>
<keyword evidence="2" id="KW-0012">Acyltransferase</keyword>
<dbReference type="InterPro" id="IPR000182">
    <property type="entry name" value="GNAT_dom"/>
</dbReference>
<proteinExistence type="predicted"/>
<dbReference type="Gene3D" id="3.40.630.30">
    <property type="match status" value="1"/>
</dbReference>
<dbReference type="Pfam" id="PF13508">
    <property type="entry name" value="Acetyltransf_7"/>
    <property type="match status" value="1"/>
</dbReference>
<dbReference type="SUPFAM" id="SSF55729">
    <property type="entry name" value="Acyl-CoA N-acyltransferases (Nat)"/>
    <property type="match status" value="1"/>
</dbReference>
<evidence type="ECO:0000313" key="2">
    <source>
        <dbReference type="EMBL" id="SLM87060.1"/>
    </source>
</evidence>
<dbReference type="Proteomes" id="UP000195918">
    <property type="component" value="Unassembled WGS sequence"/>
</dbReference>
<feature type="domain" description="N-acetyltransferase" evidence="1">
    <location>
        <begin position="1"/>
        <end position="101"/>
    </location>
</feature>
<dbReference type="PROSITE" id="PS51186">
    <property type="entry name" value="GNAT"/>
    <property type="match status" value="1"/>
</dbReference>
<dbReference type="CDD" id="cd04301">
    <property type="entry name" value="NAT_SF"/>
    <property type="match status" value="1"/>
</dbReference>
<dbReference type="EMBL" id="FWFD01000018">
    <property type="protein sequence ID" value="SLM87060.1"/>
    <property type="molecule type" value="Genomic_DNA"/>
</dbReference>
<dbReference type="EC" id="2.3.1.128" evidence="2"/>
<evidence type="ECO:0000313" key="3">
    <source>
        <dbReference type="Proteomes" id="UP000195918"/>
    </source>
</evidence>
<gene>
    <name evidence="2" type="ORF">FM121_13260</name>
</gene>
<accession>A0A1X6WRY9</accession>
<protein>
    <submittedName>
        <fullName evidence="2">Ribosomal-protein-alanine acetyltransferase</fullName>
        <ecNumber evidence="2">2.3.1.128</ecNumber>
    </submittedName>
</protein>
<reference evidence="3" key="1">
    <citation type="submission" date="2017-02" db="EMBL/GenBank/DDBJ databases">
        <authorList>
            <person name="Dridi B."/>
        </authorList>
    </citation>
    <scope>NUCLEOTIDE SEQUENCE [LARGE SCALE GENOMIC DNA]</scope>
    <source>
        <strain evidence="3">bH819</strain>
    </source>
</reference>
<evidence type="ECO:0000259" key="1">
    <source>
        <dbReference type="PROSITE" id="PS51186"/>
    </source>
</evidence>
<organism evidence="2 3">
    <name type="scientific">Vagococcus fluvialis bH819</name>
    <dbReference type="NCBI Taxonomy" id="1255619"/>
    <lineage>
        <taxon>Bacteria</taxon>
        <taxon>Bacillati</taxon>
        <taxon>Bacillota</taxon>
        <taxon>Bacilli</taxon>
        <taxon>Lactobacillales</taxon>
        <taxon>Enterococcaceae</taxon>
        <taxon>Vagococcus</taxon>
    </lineage>
</organism>